<evidence type="ECO:0000256" key="7">
    <source>
        <dbReference type="SAM" id="MobiDB-lite"/>
    </source>
</evidence>
<feature type="transmembrane region" description="Helical" evidence="8">
    <location>
        <begin position="256"/>
        <end position="275"/>
    </location>
</feature>
<reference evidence="10" key="1">
    <citation type="submission" date="2022-06" db="EMBL/GenBank/DDBJ databases">
        <authorList>
            <person name="Ping M."/>
        </authorList>
    </citation>
    <scope>NUCLEOTIDE SEQUENCE</scope>
    <source>
        <strain evidence="10">JCM11759T</strain>
    </source>
</reference>
<comment type="subcellular location">
    <subcellularLocation>
        <location evidence="1">Cell membrane</location>
        <topology evidence="1">Multi-pass membrane protein</topology>
    </subcellularLocation>
</comment>
<evidence type="ECO:0000256" key="1">
    <source>
        <dbReference type="ARBA" id="ARBA00004651"/>
    </source>
</evidence>
<dbReference type="SMART" id="SM00382">
    <property type="entry name" value="AAA"/>
    <property type="match status" value="1"/>
</dbReference>
<evidence type="ECO:0000259" key="9">
    <source>
        <dbReference type="PROSITE" id="PS50893"/>
    </source>
</evidence>
<dbReference type="SUPFAM" id="SSF52540">
    <property type="entry name" value="P-loop containing nucleoside triphosphate hydrolases"/>
    <property type="match status" value="1"/>
</dbReference>
<keyword evidence="2 8" id="KW-0812">Transmembrane</keyword>
<accession>A0ABY5DBX6</accession>
<evidence type="ECO:0000313" key="10">
    <source>
        <dbReference type="EMBL" id="USY21003.1"/>
    </source>
</evidence>
<dbReference type="CDD" id="cd03228">
    <property type="entry name" value="ABCC_MRP_Like"/>
    <property type="match status" value="1"/>
</dbReference>
<keyword evidence="6 8" id="KW-0472">Membrane</keyword>
<name>A0ABY5DBX6_9ACTN</name>
<dbReference type="InterPro" id="IPR003593">
    <property type="entry name" value="AAA+_ATPase"/>
</dbReference>
<keyword evidence="4 10" id="KW-0067">ATP-binding</keyword>
<dbReference type="RefSeq" id="WP_254420001.1">
    <property type="nucleotide sequence ID" value="NZ_BAAAJB010000034.1"/>
</dbReference>
<feature type="transmembrane region" description="Helical" evidence="8">
    <location>
        <begin position="153"/>
        <end position="180"/>
    </location>
</feature>
<dbReference type="PROSITE" id="PS50893">
    <property type="entry name" value="ABC_TRANSPORTER_2"/>
    <property type="match status" value="1"/>
</dbReference>
<dbReference type="Proteomes" id="UP001055940">
    <property type="component" value="Chromosome"/>
</dbReference>
<organism evidence="10 11">
    <name type="scientific">Nocardiopsis exhalans</name>
    <dbReference type="NCBI Taxonomy" id="163604"/>
    <lineage>
        <taxon>Bacteria</taxon>
        <taxon>Bacillati</taxon>
        <taxon>Actinomycetota</taxon>
        <taxon>Actinomycetes</taxon>
        <taxon>Streptosporangiales</taxon>
        <taxon>Nocardiopsidaceae</taxon>
        <taxon>Nocardiopsis</taxon>
    </lineage>
</organism>
<feature type="domain" description="ABC transporter" evidence="9">
    <location>
        <begin position="353"/>
        <end position="602"/>
    </location>
</feature>
<evidence type="ECO:0000256" key="2">
    <source>
        <dbReference type="ARBA" id="ARBA00022692"/>
    </source>
</evidence>
<evidence type="ECO:0000256" key="6">
    <source>
        <dbReference type="ARBA" id="ARBA00023136"/>
    </source>
</evidence>
<dbReference type="InterPro" id="IPR003439">
    <property type="entry name" value="ABC_transporter-like_ATP-bd"/>
</dbReference>
<dbReference type="EMBL" id="CP099837">
    <property type="protein sequence ID" value="USY21003.1"/>
    <property type="molecule type" value="Genomic_DNA"/>
</dbReference>
<dbReference type="InterPro" id="IPR036640">
    <property type="entry name" value="ABC1_TM_sf"/>
</dbReference>
<protein>
    <submittedName>
        <fullName evidence="10">ABC transporter ATP-binding protein/permease</fullName>
    </submittedName>
</protein>
<dbReference type="PANTHER" id="PTHR24221:SF654">
    <property type="entry name" value="ATP-BINDING CASSETTE SUB-FAMILY B MEMBER 6"/>
    <property type="match status" value="1"/>
</dbReference>
<feature type="region of interest" description="Disordered" evidence="7">
    <location>
        <begin position="607"/>
        <end position="628"/>
    </location>
</feature>
<evidence type="ECO:0000256" key="4">
    <source>
        <dbReference type="ARBA" id="ARBA00022840"/>
    </source>
</evidence>
<gene>
    <name evidence="10" type="ORF">NE857_04990</name>
</gene>
<keyword evidence="11" id="KW-1185">Reference proteome</keyword>
<dbReference type="InterPro" id="IPR039421">
    <property type="entry name" value="Type_1_exporter"/>
</dbReference>
<evidence type="ECO:0000256" key="8">
    <source>
        <dbReference type="SAM" id="Phobius"/>
    </source>
</evidence>
<evidence type="ECO:0000313" key="11">
    <source>
        <dbReference type="Proteomes" id="UP001055940"/>
    </source>
</evidence>
<evidence type="ECO:0000256" key="5">
    <source>
        <dbReference type="ARBA" id="ARBA00022989"/>
    </source>
</evidence>
<evidence type="ECO:0000256" key="3">
    <source>
        <dbReference type="ARBA" id="ARBA00022741"/>
    </source>
</evidence>
<feature type="transmembrane region" description="Helical" evidence="8">
    <location>
        <begin position="58"/>
        <end position="79"/>
    </location>
</feature>
<dbReference type="SUPFAM" id="SSF90123">
    <property type="entry name" value="ABC transporter transmembrane region"/>
    <property type="match status" value="1"/>
</dbReference>
<keyword evidence="3" id="KW-0547">Nucleotide-binding</keyword>
<dbReference type="PANTHER" id="PTHR24221">
    <property type="entry name" value="ATP-BINDING CASSETTE SUB-FAMILY B"/>
    <property type="match status" value="1"/>
</dbReference>
<dbReference type="InterPro" id="IPR027417">
    <property type="entry name" value="P-loop_NTPase"/>
</dbReference>
<keyword evidence="5 8" id="KW-1133">Transmembrane helix</keyword>
<dbReference type="GO" id="GO:0005524">
    <property type="term" value="F:ATP binding"/>
    <property type="evidence" value="ECO:0007669"/>
    <property type="project" value="UniProtKB-KW"/>
</dbReference>
<proteinExistence type="predicted"/>
<dbReference type="Gene3D" id="3.40.50.300">
    <property type="entry name" value="P-loop containing nucleotide triphosphate hydrolases"/>
    <property type="match status" value="1"/>
</dbReference>
<sequence>MEFFRNRTRPLRPLRDAGPAPVLSLFAVRLAERLVPPLTALALAALVTEISPPVSAELFTAALVPILLLALVLLAGHLGESAAAPLEYLVKSRVDGAHRSRVARMAASAPGIAALESPEARKLLREVRADPDHGVETTPGDGAVAVLKWVCGLLGAVVTCAILLQYAWWAVPLILIPVIVNRTVRFRQSATAADHWRLAIKGETHADVWRNATVSPAEGKDVRVFGLTDWMVERMQGHIREANQPLWSHVTRVIRLQWLSAALMVAGLLPVYLLVTADAVGGAATVAVQTAVLAAGWSLFQSLGSALELHHMAGAAEVARSTDRLRQLLAGPEAADGTRPGLPAAVPERVRVIRFEGVRFAYPGTEREVLDGVDLEIRTDELLAVVGLNGAGKSTLIKLLSGLYRPTGGRITADGVDLAETDPEEWRARLSVIFQDSNRYELTARENVLLGAAAGTGGGSGAAEEADLRAAAVEAGFVPVLERLPDGWDTPLARSRTGGVDLSGGQWQQLMLARALYAVRRGANLIVADEPTAHLDVRTEFELFGRLAERRRDTGIVLISHRLSTVRRADRIVLLDGGRITESGTHEELMERGGVYARMFAVQAQRFRSGPGGETAESPDAAEREDRV</sequence>
<dbReference type="Gene3D" id="1.20.1560.10">
    <property type="entry name" value="ABC transporter type 1, transmembrane domain"/>
    <property type="match status" value="1"/>
</dbReference>
<dbReference type="Pfam" id="PF00005">
    <property type="entry name" value="ABC_tran"/>
    <property type="match status" value="1"/>
</dbReference>